<organism evidence="1 3">
    <name type="scientific">Neomoorella thermoacetica</name>
    <name type="common">Clostridium thermoaceticum</name>
    <dbReference type="NCBI Taxonomy" id="1525"/>
    <lineage>
        <taxon>Bacteria</taxon>
        <taxon>Bacillati</taxon>
        <taxon>Bacillota</taxon>
        <taxon>Clostridia</taxon>
        <taxon>Neomoorellales</taxon>
        <taxon>Neomoorellaceae</taxon>
        <taxon>Neomoorella</taxon>
    </lineage>
</organism>
<proteinExistence type="predicted"/>
<dbReference type="EMBL" id="CP017019">
    <property type="protein sequence ID" value="AOQ24452.1"/>
    <property type="molecule type" value="Genomic_DNA"/>
</dbReference>
<dbReference type="Proteomes" id="UP000322283">
    <property type="component" value="Unassembled WGS sequence"/>
</dbReference>
<gene>
    <name evidence="1" type="ORF">Maut_02017</name>
    <name evidence="2" type="ORF">MTAT_23040</name>
</gene>
<reference evidence="1 3" key="1">
    <citation type="submission" date="2016-08" db="EMBL/GenBank/DDBJ databases">
        <title>Moorella thermoacetica DSM 103132.</title>
        <authorList>
            <person name="Jendresen C.B."/>
            <person name="Redl S.M."/>
            <person name="Jensen T.O."/>
            <person name="Nielsen A.T."/>
        </authorList>
    </citation>
    <scope>NUCLEOTIDE SEQUENCE [LARGE SCALE GENOMIC DNA]</scope>
    <source>
        <strain evidence="1 3">DSM 103132</strain>
    </source>
</reference>
<evidence type="ECO:0000313" key="1">
    <source>
        <dbReference type="EMBL" id="AOQ24452.1"/>
    </source>
</evidence>
<reference evidence="2 4" key="2">
    <citation type="submission" date="2019-05" db="EMBL/GenBank/DDBJ databases">
        <title>Genome sequence of Moorella thermoacetica ATCC 33924.</title>
        <authorList>
            <person name="Poehlein A."/>
            <person name="Bengelsdorf F.R."/>
            <person name="Duerre P."/>
            <person name="Daniel R."/>
        </authorList>
    </citation>
    <scope>NUCLEOTIDE SEQUENCE [LARGE SCALE GENOMIC DNA]</scope>
    <source>
        <strain evidence="2 4">ATCC 33924</strain>
    </source>
</reference>
<name>A0AAC9MVI7_NEOTH</name>
<evidence type="ECO:0000313" key="2">
    <source>
        <dbReference type="EMBL" id="TYL11040.1"/>
    </source>
</evidence>
<sequence>MPVAMDNMRFFRAGPAALIARLCDVLKIAEIIDAVV</sequence>
<dbReference type="EMBL" id="VCDX01000009">
    <property type="protein sequence ID" value="TYL11040.1"/>
    <property type="molecule type" value="Genomic_DNA"/>
</dbReference>
<accession>A0AAC9MVI7</accession>
<dbReference type="Proteomes" id="UP000094598">
    <property type="component" value="Chromosome"/>
</dbReference>
<evidence type="ECO:0000313" key="3">
    <source>
        <dbReference type="Proteomes" id="UP000094598"/>
    </source>
</evidence>
<keyword evidence="4" id="KW-1185">Reference proteome</keyword>
<protein>
    <submittedName>
        <fullName evidence="1">Uncharacterized protein</fullName>
    </submittedName>
</protein>
<evidence type="ECO:0000313" key="4">
    <source>
        <dbReference type="Proteomes" id="UP000322283"/>
    </source>
</evidence>
<dbReference type="AlphaFoldDB" id="A0AAC9MVI7"/>